<dbReference type="Pfam" id="PF07722">
    <property type="entry name" value="Peptidase_C26"/>
    <property type="match status" value="1"/>
</dbReference>
<dbReference type="Gene3D" id="3.40.50.880">
    <property type="match status" value="1"/>
</dbReference>
<keyword evidence="1" id="KW-0808">Transferase</keyword>
<keyword evidence="1" id="KW-0315">Glutamine amidotransferase</keyword>
<dbReference type="InterPro" id="IPR029062">
    <property type="entry name" value="Class_I_gatase-like"/>
</dbReference>
<dbReference type="SUPFAM" id="SSF52317">
    <property type="entry name" value="Class I glutamine amidotransferase-like"/>
    <property type="match status" value="1"/>
</dbReference>
<comment type="caution">
    <text evidence="1">The sequence shown here is derived from an EMBL/GenBank/DDBJ whole genome shotgun (WGS) entry which is preliminary data.</text>
</comment>
<gene>
    <name evidence="1" type="ORF">C7460_105198</name>
</gene>
<dbReference type="GO" id="GO:0005829">
    <property type="term" value="C:cytosol"/>
    <property type="evidence" value="ECO:0007669"/>
    <property type="project" value="TreeGrafter"/>
</dbReference>
<dbReference type="CDD" id="cd01745">
    <property type="entry name" value="GATase1_2"/>
    <property type="match status" value="1"/>
</dbReference>
<dbReference type="Proteomes" id="UP000256779">
    <property type="component" value="Unassembled WGS sequence"/>
</dbReference>
<sequence length="253" mass="28329">MLKIGISSCFMYPDPARVVFGPKTLSYIENDMARYVAPKGVLPVLLPDLEEDLLDDILYEMDGFVFQGGTDLAPQSYGEKPIGKWHGDPQRDNYELKLLKKALNSGKPVLGICRGMQLMNVYFGGTLFQDTATQCQEVLEHRNAEAYDRVMHKVRFTSGKILSKIYSGCDGCHVNSIHHQSVKTLGKHLEVLAECPDDGIIEAIGYTKAPEGMVMGVQWHPEFSHTLGDRVIDAGKLYHHFLEQVKARKSDDL</sequence>
<dbReference type="RefSeq" id="WP_115867565.1">
    <property type="nucleotide sequence ID" value="NZ_QREG01000005.1"/>
</dbReference>
<keyword evidence="2" id="KW-1185">Reference proteome</keyword>
<dbReference type="InterPro" id="IPR011697">
    <property type="entry name" value="Peptidase_C26"/>
</dbReference>
<dbReference type="InterPro" id="IPR044668">
    <property type="entry name" value="PuuD-like"/>
</dbReference>
<name>A0A3D9L4X0_MARFU</name>
<dbReference type="GO" id="GO:0016740">
    <property type="term" value="F:transferase activity"/>
    <property type="evidence" value="ECO:0007669"/>
    <property type="project" value="UniProtKB-KW"/>
</dbReference>
<dbReference type="AlphaFoldDB" id="A0A3D9L4X0"/>
<dbReference type="GO" id="GO:0006598">
    <property type="term" value="P:polyamine catabolic process"/>
    <property type="evidence" value="ECO:0007669"/>
    <property type="project" value="TreeGrafter"/>
</dbReference>
<dbReference type="PROSITE" id="PS51273">
    <property type="entry name" value="GATASE_TYPE_1"/>
    <property type="match status" value="1"/>
</dbReference>
<protein>
    <submittedName>
        <fullName evidence="1">Putative glutamine amidotransferase</fullName>
    </submittedName>
</protein>
<organism evidence="1 2">
    <name type="scientific">Marinoscillum furvescens DSM 4134</name>
    <dbReference type="NCBI Taxonomy" id="1122208"/>
    <lineage>
        <taxon>Bacteria</taxon>
        <taxon>Pseudomonadati</taxon>
        <taxon>Bacteroidota</taxon>
        <taxon>Cytophagia</taxon>
        <taxon>Cytophagales</taxon>
        <taxon>Reichenbachiellaceae</taxon>
        <taxon>Marinoscillum</taxon>
    </lineage>
</organism>
<evidence type="ECO:0000313" key="1">
    <source>
        <dbReference type="EMBL" id="REE00569.1"/>
    </source>
</evidence>
<dbReference type="PANTHER" id="PTHR43235:SF1">
    <property type="entry name" value="GLUTAMINE AMIDOTRANSFERASE PB2B2.05-RELATED"/>
    <property type="match status" value="1"/>
</dbReference>
<dbReference type="OrthoDB" id="9804920at2"/>
<proteinExistence type="predicted"/>
<evidence type="ECO:0000313" key="2">
    <source>
        <dbReference type="Proteomes" id="UP000256779"/>
    </source>
</evidence>
<dbReference type="EMBL" id="QREG01000005">
    <property type="protein sequence ID" value="REE00569.1"/>
    <property type="molecule type" value="Genomic_DNA"/>
</dbReference>
<dbReference type="GO" id="GO:0033969">
    <property type="term" value="F:gamma-glutamyl-gamma-aminobutyrate hydrolase activity"/>
    <property type="evidence" value="ECO:0007669"/>
    <property type="project" value="TreeGrafter"/>
</dbReference>
<reference evidence="1 2" key="1">
    <citation type="submission" date="2018-07" db="EMBL/GenBank/DDBJ databases">
        <title>Genomic Encyclopedia of Type Strains, Phase IV (KMG-IV): sequencing the most valuable type-strain genomes for metagenomic binning, comparative biology and taxonomic classification.</title>
        <authorList>
            <person name="Goeker M."/>
        </authorList>
    </citation>
    <scope>NUCLEOTIDE SEQUENCE [LARGE SCALE GENOMIC DNA]</scope>
    <source>
        <strain evidence="1 2">DSM 4134</strain>
    </source>
</reference>
<accession>A0A3D9L4X0</accession>
<dbReference type="PANTHER" id="PTHR43235">
    <property type="entry name" value="GLUTAMINE AMIDOTRANSFERASE PB2B2.05-RELATED"/>
    <property type="match status" value="1"/>
</dbReference>